<feature type="transmembrane region" description="Helical" evidence="9">
    <location>
        <begin position="148"/>
        <end position="171"/>
    </location>
</feature>
<dbReference type="GO" id="GO:0009401">
    <property type="term" value="P:phosphoenolpyruvate-dependent sugar phosphotransferase system"/>
    <property type="evidence" value="ECO:0007669"/>
    <property type="project" value="InterPro"/>
</dbReference>
<evidence type="ECO:0000256" key="4">
    <source>
        <dbReference type="ARBA" id="ARBA00022597"/>
    </source>
</evidence>
<sequence length="450" mass="48436">MEKFMDWMERFIVPIASKIGAQRHLVAIRDGFATIMPLMIIGSFGTLIHNFPIKAVKDLFALGQPLHWLDVIALNIYGGSMFLMGLFAAISIGYALGKSYDVDGFATGLVTLSSSLILINMFDYKAPVTWGGFDAGTLGWEPGLFTKWLGSSGLLTILIVTLITGTIFAKLSKNKKLVIKLPDGVPPAVARSFSALLPTMITLTLVGIVYGILEAFGYQEVYMHVYNLISKPLMVFSNSLPVLLLLILIQQVLWFFGLHGSNILAPVINGIFLALTAENMAAIAAGNTEGVYIINSQFLDSYVNLGGSGLTAALMIAMIIKSKSAINKSIRNVATGPAFFNINEPVIFGLPIVLNPIYIIPFILAPMVSAIIAYVFSAIGFVAPASAVVPWTCPPVISAFLATGQWQAAVVALINIAVSVLIYLPFVAYADKKNLEMEQAEIACDQSSAL</sequence>
<feature type="transmembrane region" description="Helical" evidence="9">
    <location>
        <begin position="32"/>
        <end position="51"/>
    </location>
</feature>
<evidence type="ECO:0000313" key="11">
    <source>
        <dbReference type="EMBL" id="MDC4239200.1"/>
    </source>
</evidence>
<evidence type="ECO:0000256" key="2">
    <source>
        <dbReference type="ARBA" id="ARBA00022448"/>
    </source>
</evidence>
<dbReference type="GO" id="GO:0005886">
    <property type="term" value="C:plasma membrane"/>
    <property type="evidence" value="ECO:0007669"/>
    <property type="project" value="UniProtKB-SubCell"/>
</dbReference>
<feature type="transmembrane region" description="Helical" evidence="9">
    <location>
        <begin position="71"/>
        <end position="97"/>
    </location>
</feature>
<reference evidence="11" key="1">
    <citation type="submission" date="2022-05" db="EMBL/GenBank/DDBJ databases">
        <title>Draft genome sequence of Clostridium tertium strain CP3 isolated from Peru.</title>
        <authorList>
            <person name="Hurtado R."/>
            <person name="Lima L."/>
            <person name="Sousa T."/>
            <person name="Jaiswal A.K."/>
            <person name="Tiwari S."/>
            <person name="Maturrano L."/>
            <person name="Brenig B."/>
            <person name="Azevedo V."/>
        </authorList>
    </citation>
    <scope>NUCLEOTIDE SEQUENCE</scope>
    <source>
        <strain evidence="11">CP3</strain>
    </source>
</reference>
<keyword evidence="3 8" id="KW-1003">Cell membrane</keyword>
<dbReference type="PROSITE" id="PS51105">
    <property type="entry name" value="PTS_EIIC_TYPE_3"/>
    <property type="match status" value="1"/>
</dbReference>
<evidence type="ECO:0000256" key="3">
    <source>
        <dbReference type="ARBA" id="ARBA00022475"/>
    </source>
</evidence>
<dbReference type="Pfam" id="PF02378">
    <property type="entry name" value="PTS_EIIC"/>
    <property type="match status" value="1"/>
</dbReference>
<proteinExistence type="predicted"/>
<feature type="domain" description="PTS EIIC type-3" evidence="10">
    <location>
        <begin position="8"/>
        <end position="426"/>
    </location>
</feature>
<keyword evidence="7 8" id="KW-0472">Membrane</keyword>
<evidence type="ECO:0000259" key="10">
    <source>
        <dbReference type="PROSITE" id="PS51105"/>
    </source>
</evidence>
<evidence type="ECO:0000256" key="6">
    <source>
        <dbReference type="ARBA" id="ARBA00022989"/>
    </source>
</evidence>
<comment type="caution">
    <text evidence="11">The sequence shown here is derived from an EMBL/GenBank/DDBJ whole genome shotgun (WGS) entry which is preliminary data.</text>
</comment>
<organism evidence="11 12">
    <name type="scientific">Clostridium tertium</name>
    <dbReference type="NCBI Taxonomy" id="1559"/>
    <lineage>
        <taxon>Bacteria</taxon>
        <taxon>Bacillati</taxon>
        <taxon>Bacillota</taxon>
        <taxon>Clostridia</taxon>
        <taxon>Eubacteriales</taxon>
        <taxon>Clostridiaceae</taxon>
        <taxon>Clostridium</taxon>
    </lineage>
</organism>
<evidence type="ECO:0000256" key="7">
    <source>
        <dbReference type="ARBA" id="ARBA00023136"/>
    </source>
</evidence>
<accession>A0A9X3XGI7</accession>
<dbReference type="PIRSF" id="PIRSF006351">
    <property type="entry name" value="PTS_EIIC-Cellobiose"/>
    <property type="match status" value="1"/>
</dbReference>
<dbReference type="NCBIfam" id="TIGR00410">
    <property type="entry name" value="lacE"/>
    <property type="match status" value="1"/>
</dbReference>
<keyword evidence="2 8" id="KW-0813">Transport</keyword>
<dbReference type="InterPro" id="IPR004501">
    <property type="entry name" value="PTS_EIIC_3"/>
</dbReference>
<comment type="function">
    <text evidence="8">The phosphoenolpyruvate-dependent sugar phosphotransferase system (PTS), a major carbohydrate active -transport system, catalyzes the phosphorylation of incoming sugar substrates concomitant with their translocation across the cell membrane.</text>
</comment>
<gene>
    <name evidence="11" type="ORF">NE398_03290</name>
</gene>
<dbReference type="Proteomes" id="UP001141183">
    <property type="component" value="Unassembled WGS sequence"/>
</dbReference>
<dbReference type="PANTHER" id="PTHR33989">
    <property type="match status" value="1"/>
</dbReference>
<feature type="transmembrane region" description="Helical" evidence="9">
    <location>
        <begin position="406"/>
        <end position="429"/>
    </location>
</feature>
<keyword evidence="12" id="KW-1185">Reference proteome</keyword>
<dbReference type="RefSeq" id="WP_142689912.1">
    <property type="nucleotide sequence ID" value="NZ_JADPFN010000005.1"/>
</dbReference>
<evidence type="ECO:0000256" key="8">
    <source>
        <dbReference type="PIRNR" id="PIRNR006351"/>
    </source>
</evidence>
<feature type="transmembrane region" description="Helical" evidence="9">
    <location>
        <begin position="357"/>
        <end position="386"/>
    </location>
</feature>
<evidence type="ECO:0000313" key="12">
    <source>
        <dbReference type="Proteomes" id="UP001141183"/>
    </source>
</evidence>
<feature type="transmembrane region" description="Helical" evidence="9">
    <location>
        <begin position="263"/>
        <end position="282"/>
    </location>
</feature>
<dbReference type="InterPro" id="IPR051088">
    <property type="entry name" value="PTS_Sugar-EIIC/EIIB"/>
</dbReference>
<name>A0A9X3XGI7_9CLOT</name>
<feature type="transmembrane region" description="Helical" evidence="9">
    <location>
        <begin position="233"/>
        <end position="256"/>
    </location>
</feature>
<keyword evidence="5 9" id="KW-0812">Transmembrane</keyword>
<dbReference type="GO" id="GO:0008982">
    <property type="term" value="F:protein-N(PI)-phosphohistidine-sugar phosphotransferase activity"/>
    <property type="evidence" value="ECO:0007669"/>
    <property type="project" value="UniProtKB-UniRule"/>
</dbReference>
<evidence type="ECO:0000256" key="9">
    <source>
        <dbReference type="SAM" id="Phobius"/>
    </source>
</evidence>
<protein>
    <recommendedName>
        <fullName evidence="8">Permease IIC component</fullName>
    </recommendedName>
</protein>
<feature type="transmembrane region" description="Helical" evidence="9">
    <location>
        <begin position="192"/>
        <end position="213"/>
    </location>
</feature>
<dbReference type="InterPro" id="IPR004796">
    <property type="entry name" value="PTS_IIC_cello"/>
</dbReference>
<dbReference type="InterPro" id="IPR003352">
    <property type="entry name" value="PTS_EIIC"/>
</dbReference>
<comment type="subcellular location">
    <subcellularLocation>
        <location evidence="1">Cell membrane</location>
        <topology evidence="1">Multi-pass membrane protein</topology>
    </subcellularLocation>
</comment>
<dbReference type="EMBL" id="JAMRYU010000002">
    <property type="protein sequence ID" value="MDC4239200.1"/>
    <property type="molecule type" value="Genomic_DNA"/>
</dbReference>
<dbReference type="PANTHER" id="PTHR33989:SF4">
    <property type="entry name" value="PTS SYSTEM N,N'-DIACETYLCHITOBIOSE-SPECIFIC EIIC COMPONENT"/>
    <property type="match status" value="1"/>
</dbReference>
<keyword evidence="4 8" id="KW-0762">Sugar transport</keyword>
<evidence type="ECO:0000256" key="5">
    <source>
        <dbReference type="ARBA" id="ARBA00022692"/>
    </source>
</evidence>
<evidence type="ECO:0000256" key="1">
    <source>
        <dbReference type="ARBA" id="ARBA00004651"/>
    </source>
</evidence>
<dbReference type="AlphaFoldDB" id="A0A9X3XGI7"/>
<feature type="transmembrane region" description="Helical" evidence="9">
    <location>
        <begin position="104"/>
        <end position="122"/>
    </location>
</feature>
<keyword evidence="6 9" id="KW-1133">Transmembrane helix</keyword>